<gene>
    <name evidence="11" type="ORF">RXV79_07210</name>
</gene>
<dbReference type="PROSITE" id="PS00653">
    <property type="entry name" value="GLYCOSYL_HYDROL_F1_2"/>
    <property type="match status" value="1"/>
</dbReference>
<evidence type="ECO:0000256" key="9">
    <source>
        <dbReference type="PROSITE-ProRule" id="PRU10055"/>
    </source>
</evidence>
<keyword evidence="8" id="KW-0624">Polysaccharide degradation</keyword>
<dbReference type="GO" id="GO:0008422">
    <property type="term" value="F:beta-glucosidase activity"/>
    <property type="evidence" value="ECO:0007669"/>
    <property type="project" value="UniProtKB-EC"/>
</dbReference>
<evidence type="ECO:0000313" key="12">
    <source>
        <dbReference type="Proteomes" id="UP001303946"/>
    </source>
</evidence>
<name>A0ABZ0CXY7_9BURK</name>
<dbReference type="InterPro" id="IPR018120">
    <property type="entry name" value="Glyco_hydro_1_AS"/>
</dbReference>
<evidence type="ECO:0000256" key="7">
    <source>
        <dbReference type="ARBA" id="ARBA00023295"/>
    </source>
</evidence>
<keyword evidence="7 10" id="KW-0326">Glycosidase</keyword>
<feature type="active site" description="Nucleophile" evidence="9">
    <location>
        <position position="368"/>
    </location>
</feature>
<dbReference type="PANTHER" id="PTHR10353:SF36">
    <property type="entry name" value="LP05116P"/>
    <property type="match status" value="1"/>
</dbReference>
<dbReference type="PRINTS" id="PR00131">
    <property type="entry name" value="GLHYDRLASE1"/>
</dbReference>
<dbReference type="RefSeq" id="WP_316702722.1">
    <property type="nucleotide sequence ID" value="NZ_CP136336.1"/>
</dbReference>
<dbReference type="Gene3D" id="3.20.20.80">
    <property type="entry name" value="Glycosidases"/>
    <property type="match status" value="1"/>
</dbReference>
<keyword evidence="12" id="KW-1185">Reference proteome</keyword>
<evidence type="ECO:0000256" key="5">
    <source>
        <dbReference type="ARBA" id="ARBA00023001"/>
    </source>
</evidence>
<evidence type="ECO:0000256" key="8">
    <source>
        <dbReference type="ARBA" id="ARBA00023326"/>
    </source>
</evidence>
<keyword evidence="6" id="KW-0119">Carbohydrate metabolism</keyword>
<dbReference type="NCBIfam" id="TIGR03356">
    <property type="entry name" value="BGL"/>
    <property type="match status" value="1"/>
</dbReference>
<dbReference type="InterPro" id="IPR017736">
    <property type="entry name" value="Glyco_hydro_1_beta-glucosidase"/>
</dbReference>
<evidence type="ECO:0000256" key="10">
    <source>
        <dbReference type="RuleBase" id="RU361175"/>
    </source>
</evidence>
<evidence type="ECO:0000256" key="6">
    <source>
        <dbReference type="ARBA" id="ARBA00023277"/>
    </source>
</evidence>
<comment type="similarity">
    <text evidence="2 10">Belongs to the glycosyl hydrolase 1 family.</text>
</comment>
<comment type="catalytic activity">
    <reaction evidence="1 10">
        <text>Hydrolysis of terminal, non-reducing beta-D-glucosyl residues with release of beta-D-glucose.</text>
        <dbReference type="EC" id="3.2.1.21"/>
    </reaction>
</comment>
<evidence type="ECO:0000313" key="11">
    <source>
        <dbReference type="EMBL" id="WOB09847.1"/>
    </source>
</evidence>
<dbReference type="PROSITE" id="PS00572">
    <property type="entry name" value="GLYCOSYL_HYDROL_F1_1"/>
    <property type="match status" value="1"/>
</dbReference>
<protein>
    <recommendedName>
        <fullName evidence="3 10">Beta-glucosidase</fullName>
        <ecNumber evidence="3 10">3.2.1.21</ecNumber>
    </recommendedName>
</protein>
<evidence type="ECO:0000256" key="1">
    <source>
        <dbReference type="ARBA" id="ARBA00000448"/>
    </source>
</evidence>
<dbReference type="EC" id="3.2.1.21" evidence="3 10"/>
<dbReference type="Pfam" id="PF00232">
    <property type="entry name" value="Glyco_hydro_1"/>
    <property type="match status" value="1"/>
</dbReference>
<dbReference type="PANTHER" id="PTHR10353">
    <property type="entry name" value="GLYCOSYL HYDROLASE"/>
    <property type="match status" value="1"/>
</dbReference>
<evidence type="ECO:0000256" key="3">
    <source>
        <dbReference type="ARBA" id="ARBA00012744"/>
    </source>
</evidence>
<dbReference type="InterPro" id="IPR017853">
    <property type="entry name" value="GH"/>
</dbReference>
<keyword evidence="5" id="KW-0136">Cellulose degradation</keyword>
<sequence length="463" mass="52208">MQPDHFRFPPGFLWGAATSAYQIEGSPDADGRTPSIWDTFAKTAGRVANGDTGDRACDSYRRVEEDVALLSQLGVQAYRFSISWSRVMPTGRGPLNPAGVDYYRRLVRLLREAGIQPMATLYHWDLPQALQDEGGWTSRRCAHDFASYARAMFEALGDEVPVWFTINEPWCASFLSYAFGLHAPGERDLARAVTVAHHLLLAHGLAVKEFRRGEFAGRIGIAPNVEWHEPYTSHPADVAACERGLAWFNRWFLDPLYRGRYPAEMLAGYAALGIHPPVEDGDMATIAQPTDLLGINYYSGCYSREALPAEPPHEEVARQIHQLRRLESVDVPGFKKTDIDWNVYADGFYKVLSWIREEYGNPPIVITENGACDNTGPDANGVVDDAARIEYFRRHVIALDRAVRAGSDLRGYMAWSLMDNFEWAYGYDMRFGLVHVDFDTLARTPKESFHWYRRLIQEGGCVA</sequence>
<evidence type="ECO:0000256" key="4">
    <source>
        <dbReference type="ARBA" id="ARBA00022801"/>
    </source>
</evidence>
<accession>A0ABZ0CXY7</accession>
<proteinExistence type="inferred from homology"/>
<dbReference type="InterPro" id="IPR033132">
    <property type="entry name" value="GH_1_N_CS"/>
</dbReference>
<dbReference type="Proteomes" id="UP001303946">
    <property type="component" value="Chromosome"/>
</dbReference>
<keyword evidence="4 10" id="KW-0378">Hydrolase</keyword>
<organism evidence="11 12">
    <name type="scientific">Piscinibacter gummiphilus</name>
    <dbReference type="NCBI Taxonomy" id="946333"/>
    <lineage>
        <taxon>Bacteria</taxon>
        <taxon>Pseudomonadati</taxon>
        <taxon>Pseudomonadota</taxon>
        <taxon>Betaproteobacteria</taxon>
        <taxon>Burkholderiales</taxon>
        <taxon>Sphaerotilaceae</taxon>
        <taxon>Piscinibacter</taxon>
    </lineage>
</organism>
<dbReference type="InterPro" id="IPR001360">
    <property type="entry name" value="Glyco_hydro_1"/>
</dbReference>
<evidence type="ECO:0000256" key="2">
    <source>
        <dbReference type="ARBA" id="ARBA00010838"/>
    </source>
</evidence>
<reference evidence="11 12" key="1">
    <citation type="submission" date="2023-10" db="EMBL/GenBank/DDBJ databases">
        <title>Bacteria for the degradation of biodegradable plastic PBAT(Polybutylene adipate terephthalate).</title>
        <authorList>
            <person name="Weon H.-Y."/>
            <person name="Yeon J."/>
        </authorList>
    </citation>
    <scope>NUCLEOTIDE SEQUENCE [LARGE SCALE GENOMIC DNA]</scope>
    <source>
        <strain evidence="11 12">SBD 7-3</strain>
    </source>
</reference>
<dbReference type="EMBL" id="CP136336">
    <property type="protein sequence ID" value="WOB09847.1"/>
    <property type="molecule type" value="Genomic_DNA"/>
</dbReference>
<dbReference type="SUPFAM" id="SSF51445">
    <property type="entry name" value="(Trans)glycosidases"/>
    <property type="match status" value="1"/>
</dbReference>